<dbReference type="Proteomes" id="UP000295703">
    <property type="component" value="Unassembled WGS sequence"/>
</dbReference>
<dbReference type="InterPro" id="IPR052337">
    <property type="entry name" value="SAT4-like"/>
</dbReference>
<sequence>MQILFTTTPISYNWTFWDEQHSGTRGNVRLFSFINGGINIALDLWLFVLPVTQLVTVSSCIRLETLAEFGLSRNPTYDLVGLSTWSLVELHLSVICACLPGMRLLFRRLSPALRRRRLPKDLTHNRPRTGRFIPRVLSRFVSLVTEPDDLDNRSIRGSVVTEVGTTRYWTPPALRDHEVSCRAESAVQSMVERGKSDPSVPTSAGSI</sequence>
<organism evidence="7 8">
    <name type="scientific">Colletotrichum trifolii</name>
    <dbReference type="NCBI Taxonomy" id="5466"/>
    <lineage>
        <taxon>Eukaryota</taxon>
        <taxon>Fungi</taxon>
        <taxon>Dikarya</taxon>
        <taxon>Ascomycota</taxon>
        <taxon>Pezizomycotina</taxon>
        <taxon>Sordariomycetes</taxon>
        <taxon>Hypocreomycetidae</taxon>
        <taxon>Glomerellales</taxon>
        <taxon>Glomerellaceae</taxon>
        <taxon>Colletotrichum</taxon>
        <taxon>Colletotrichum orbiculare species complex</taxon>
    </lineage>
</organism>
<accession>A0A4R8RJZ4</accession>
<protein>
    <recommendedName>
        <fullName evidence="6">Rhodopsin domain-containing protein</fullName>
    </recommendedName>
</protein>
<evidence type="ECO:0000256" key="5">
    <source>
        <dbReference type="ARBA" id="ARBA00038359"/>
    </source>
</evidence>
<evidence type="ECO:0000256" key="4">
    <source>
        <dbReference type="ARBA" id="ARBA00023136"/>
    </source>
</evidence>
<dbReference type="GO" id="GO:0016020">
    <property type="term" value="C:membrane"/>
    <property type="evidence" value="ECO:0007669"/>
    <property type="project" value="UniProtKB-SubCell"/>
</dbReference>
<feature type="domain" description="Rhodopsin" evidence="6">
    <location>
        <begin position="54"/>
        <end position="108"/>
    </location>
</feature>
<dbReference type="PANTHER" id="PTHR33048">
    <property type="entry name" value="PTH11-LIKE INTEGRAL MEMBRANE PROTEIN (AFU_ORTHOLOGUE AFUA_5G11245)"/>
    <property type="match status" value="1"/>
</dbReference>
<gene>
    <name evidence="7" type="ORF">CTRI78_v004604</name>
</gene>
<keyword evidence="4" id="KW-0472">Membrane</keyword>
<reference evidence="7 8" key="1">
    <citation type="submission" date="2018-12" db="EMBL/GenBank/DDBJ databases">
        <title>Genome sequence and assembly of Colletotrichum trifolii.</title>
        <authorList>
            <person name="Gan P."/>
            <person name="Shirasu K."/>
        </authorList>
    </citation>
    <scope>NUCLEOTIDE SEQUENCE [LARGE SCALE GENOMIC DNA]</scope>
    <source>
        <strain evidence="7 8">543-2</strain>
    </source>
</reference>
<evidence type="ECO:0000313" key="7">
    <source>
        <dbReference type="EMBL" id="TDZ60838.1"/>
    </source>
</evidence>
<proteinExistence type="inferred from homology"/>
<comment type="subcellular location">
    <subcellularLocation>
        <location evidence="1">Membrane</location>
        <topology evidence="1">Multi-pass membrane protein</topology>
    </subcellularLocation>
</comment>
<dbReference type="AlphaFoldDB" id="A0A4R8RJZ4"/>
<evidence type="ECO:0000313" key="8">
    <source>
        <dbReference type="Proteomes" id="UP000295703"/>
    </source>
</evidence>
<dbReference type="STRING" id="5466.A0A4R8RJZ4"/>
<dbReference type="Pfam" id="PF20684">
    <property type="entry name" value="Fung_rhodopsin"/>
    <property type="match status" value="1"/>
</dbReference>
<keyword evidence="2" id="KW-0812">Transmembrane</keyword>
<comment type="similarity">
    <text evidence="5">Belongs to the SAT4 family.</text>
</comment>
<dbReference type="PANTHER" id="PTHR33048:SF47">
    <property type="entry name" value="INTEGRAL MEMBRANE PROTEIN-RELATED"/>
    <property type="match status" value="1"/>
</dbReference>
<evidence type="ECO:0000256" key="2">
    <source>
        <dbReference type="ARBA" id="ARBA00022692"/>
    </source>
</evidence>
<keyword evidence="3" id="KW-1133">Transmembrane helix</keyword>
<evidence type="ECO:0000256" key="3">
    <source>
        <dbReference type="ARBA" id="ARBA00022989"/>
    </source>
</evidence>
<comment type="caution">
    <text evidence="7">The sequence shown here is derived from an EMBL/GenBank/DDBJ whole genome shotgun (WGS) entry which is preliminary data.</text>
</comment>
<keyword evidence="8" id="KW-1185">Reference proteome</keyword>
<evidence type="ECO:0000259" key="6">
    <source>
        <dbReference type="Pfam" id="PF20684"/>
    </source>
</evidence>
<dbReference type="EMBL" id="RYZW01000034">
    <property type="protein sequence ID" value="TDZ60838.1"/>
    <property type="molecule type" value="Genomic_DNA"/>
</dbReference>
<name>A0A4R8RJZ4_COLTR</name>
<dbReference type="InterPro" id="IPR049326">
    <property type="entry name" value="Rhodopsin_dom_fungi"/>
</dbReference>
<evidence type="ECO:0000256" key="1">
    <source>
        <dbReference type="ARBA" id="ARBA00004141"/>
    </source>
</evidence>